<evidence type="ECO:0000259" key="2">
    <source>
        <dbReference type="Pfam" id="PF12704"/>
    </source>
</evidence>
<gene>
    <name evidence="3" type="ORF">MNBD_CHLOROFLEXI01-1512</name>
</gene>
<dbReference type="InterPro" id="IPR050250">
    <property type="entry name" value="Macrolide_Exporter_MacB"/>
</dbReference>
<feature type="non-terminal residue" evidence="3">
    <location>
        <position position="164"/>
    </location>
</feature>
<reference evidence="3" key="1">
    <citation type="submission" date="2018-06" db="EMBL/GenBank/DDBJ databases">
        <authorList>
            <person name="Zhirakovskaya E."/>
        </authorList>
    </citation>
    <scope>NUCLEOTIDE SEQUENCE</scope>
</reference>
<feature type="transmembrane region" description="Helical" evidence="1">
    <location>
        <begin position="21"/>
        <end position="42"/>
    </location>
</feature>
<keyword evidence="1" id="KW-0472">Membrane</keyword>
<dbReference type="PANTHER" id="PTHR30572">
    <property type="entry name" value="MEMBRANE COMPONENT OF TRANSPORTER-RELATED"/>
    <property type="match status" value="1"/>
</dbReference>
<dbReference type="Pfam" id="PF12704">
    <property type="entry name" value="MacB_PCD"/>
    <property type="match status" value="1"/>
</dbReference>
<dbReference type="AlphaFoldDB" id="A0A3B0VM27"/>
<keyword evidence="1" id="KW-0812">Transmembrane</keyword>
<proteinExistence type="predicted"/>
<evidence type="ECO:0000256" key="1">
    <source>
        <dbReference type="SAM" id="Phobius"/>
    </source>
</evidence>
<keyword evidence="1" id="KW-1133">Transmembrane helix</keyword>
<dbReference type="EMBL" id="UOEU01000430">
    <property type="protein sequence ID" value="VAW33226.1"/>
    <property type="molecule type" value="Genomic_DNA"/>
</dbReference>
<protein>
    <recommendedName>
        <fullName evidence="2">MacB-like periplasmic core domain-containing protein</fullName>
    </recommendedName>
</protein>
<sequence length="164" mass="16779">MNLSESFLTALDSILANKMRAVLTMLGVIIGVASVIALLALGNGFTSDITSQIADIGTNLLTISTDRDNSGGYDTLSLEDVEALSNPFNAPDISDVAASVSGVQTVVAGGESMNTAVSGITANFLLMNGLDTFQLGDGLTQNDLDTKARVAVLGASMASDLFGD</sequence>
<name>A0A3B0VM27_9ZZZZ</name>
<dbReference type="PANTHER" id="PTHR30572:SF4">
    <property type="entry name" value="ABC TRANSPORTER PERMEASE YTRF"/>
    <property type="match status" value="1"/>
</dbReference>
<dbReference type="GO" id="GO:0022857">
    <property type="term" value="F:transmembrane transporter activity"/>
    <property type="evidence" value="ECO:0007669"/>
    <property type="project" value="TreeGrafter"/>
</dbReference>
<dbReference type="GO" id="GO:0005886">
    <property type="term" value="C:plasma membrane"/>
    <property type="evidence" value="ECO:0007669"/>
    <property type="project" value="TreeGrafter"/>
</dbReference>
<evidence type="ECO:0000313" key="3">
    <source>
        <dbReference type="EMBL" id="VAW33226.1"/>
    </source>
</evidence>
<dbReference type="InterPro" id="IPR025857">
    <property type="entry name" value="MacB_PCD"/>
</dbReference>
<organism evidence="3">
    <name type="scientific">hydrothermal vent metagenome</name>
    <dbReference type="NCBI Taxonomy" id="652676"/>
    <lineage>
        <taxon>unclassified sequences</taxon>
        <taxon>metagenomes</taxon>
        <taxon>ecological metagenomes</taxon>
    </lineage>
</organism>
<feature type="domain" description="MacB-like periplasmic core" evidence="2">
    <location>
        <begin position="22"/>
        <end position="163"/>
    </location>
</feature>
<accession>A0A3B0VM27</accession>